<feature type="transmembrane region" description="Helical" evidence="13">
    <location>
        <begin position="329"/>
        <end position="356"/>
    </location>
</feature>
<dbReference type="InterPro" id="IPR039421">
    <property type="entry name" value="Type_1_exporter"/>
</dbReference>
<dbReference type="PROSITE" id="PS50893">
    <property type="entry name" value="ABC_TRANSPORTER_2"/>
    <property type="match status" value="2"/>
</dbReference>
<dbReference type="InterPro" id="IPR003593">
    <property type="entry name" value="AAA+_ATPase"/>
</dbReference>
<proteinExistence type="inferred from homology"/>
<dbReference type="OrthoDB" id="6500128at2759"/>
<dbReference type="InterPro" id="IPR036640">
    <property type="entry name" value="ABC1_TM_sf"/>
</dbReference>
<feature type="transmembrane region" description="Helical" evidence="13">
    <location>
        <begin position="225"/>
        <end position="244"/>
    </location>
</feature>
<feature type="domain" description="ABC transmembrane type-1" evidence="15">
    <location>
        <begin position="87"/>
        <end position="394"/>
    </location>
</feature>
<organism evidence="16 17">
    <name type="scientific">Neocallimastix californiae</name>
    <dbReference type="NCBI Taxonomy" id="1754190"/>
    <lineage>
        <taxon>Eukaryota</taxon>
        <taxon>Fungi</taxon>
        <taxon>Fungi incertae sedis</taxon>
        <taxon>Chytridiomycota</taxon>
        <taxon>Chytridiomycota incertae sedis</taxon>
        <taxon>Neocallimastigomycetes</taxon>
        <taxon>Neocallimastigales</taxon>
        <taxon>Neocallimastigaceae</taxon>
        <taxon>Neocallimastix</taxon>
    </lineage>
</organism>
<feature type="domain" description="ABC transporter" evidence="14">
    <location>
        <begin position="1227"/>
        <end position="1467"/>
    </location>
</feature>
<dbReference type="PANTHER" id="PTHR43394:SF27">
    <property type="entry name" value="ATP-DEPENDENT TRANSLOCASE ABCB1-LIKE"/>
    <property type="match status" value="1"/>
</dbReference>
<dbReference type="SMART" id="SM00382">
    <property type="entry name" value="AAA"/>
    <property type="match status" value="2"/>
</dbReference>
<dbReference type="Pfam" id="PF00005">
    <property type="entry name" value="ABC_tran"/>
    <property type="match status" value="2"/>
</dbReference>
<feature type="transmembrane region" description="Helical" evidence="13">
    <location>
        <begin position="1048"/>
        <end position="1067"/>
    </location>
</feature>
<dbReference type="SUPFAM" id="SSF52540">
    <property type="entry name" value="P-loop containing nucleoside triphosphate hydrolases"/>
    <property type="match status" value="2"/>
</dbReference>
<feature type="compositionally biased region" description="Low complexity" evidence="12">
    <location>
        <begin position="45"/>
        <end position="61"/>
    </location>
</feature>
<keyword evidence="6" id="KW-0547">Nucleotide-binding</keyword>
<dbReference type="GO" id="GO:0005743">
    <property type="term" value="C:mitochondrial inner membrane"/>
    <property type="evidence" value="ECO:0007669"/>
    <property type="project" value="TreeGrafter"/>
</dbReference>
<evidence type="ECO:0000256" key="11">
    <source>
        <dbReference type="ARBA" id="ARBA00023180"/>
    </source>
</evidence>
<dbReference type="Gene3D" id="1.20.1560.10">
    <property type="entry name" value="ABC transporter type 1, transmembrane domain"/>
    <property type="match status" value="2"/>
</dbReference>
<evidence type="ECO:0000259" key="14">
    <source>
        <dbReference type="PROSITE" id="PS50893"/>
    </source>
</evidence>
<feature type="transmembrane region" description="Helical" evidence="13">
    <location>
        <begin position="84"/>
        <end position="107"/>
    </location>
</feature>
<keyword evidence="11" id="KW-0325">Glycoprotein</keyword>
<evidence type="ECO:0000256" key="2">
    <source>
        <dbReference type="ARBA" id="ARBA00007577"/>
    </source>
</evidence>
<feature type="transmembrane region" description="Helical" evidence="13">
    <location>
        <begin position="149"/>
        <end position="171"/>
    </location>
</feature>
<name>A0A1Y2CSR0_9FUNG</name>
<dbReference type="PROSITE" id="PS50929">
    <property type="entry name" value="ABC_TM1F"/>
    <property type="match status" value="2"/>
</dbReference>
<evidence type="ECO:0000256" key="3">
    <source>
        <dbReference type="ARBA" id="ARBA00022448"/>
    </source>
</evidence>
<evidence type="ECO:0000256" key="8">
    <source>
        <dbReference type="ARBA" id="ARBA00022967"/>
    </source>
</evidence>
<evidence type="ECO:0000256" key="5">
    <source>
        <dbReference type="ARBA" id="ARBA00022737"/>
    </source>
</evidence>
<evidence type="ECO:0000256" key="4">
    <source>
        <dbReference type="ARBA" id="ARBA00022692"/>
    </source>
</evidence>
<evidence type="ECO:0000313" key="17">
    <source>
        <dbReference type="Proteomes" id="UP000193920"/>
    </source>
</evidence>
<dbReference type="GO" id="GO:0016887">
    <property type="term" value="F:ATP hydrolysis activity"/>
    <property type="evidence" value="ECO:0007669"/>
    <property type="project" value="InterPro"/>
</dbReference>
<dbReference type="InterPro" id="IPR027417">
    <property type="entry name" value="P-loop_NTPase"/>
</dbReference>
<evidence type="ECO:0000259" key="15">
    <source>
        <dbReference type="PROSITE" id="PS50929"/>
    </source>
</evidence>
<feature type="region of interest" description="Disordered" evidence="12">
    <location>
        <begin position="1"/>
        <end position="64"/>
    </location>
</feature>
<dbReference type="EMBL" id="MCOG01000098">
    <property type="protein sequence ID" value="ORY50110.1"/>
    <property type="molecule type" value="Genomic_DNA"/>
</dbReference>
<evidence type="ECO:0000256" key="12">
    <source>
        <dbReference type="SAM" id="MobiDB-lite"/>
    </source>
</evidence>
<evidence type="ECO:0000256" key="7">
    <source>
        <dbReference type="ARBA" id="ARBA00022840"/>
    </source>
</evidence>
<dbReference type="InterPro" id="IPR011527">
    <property type="entry name" value="ABC1_TM_dom"/>
</dbReference>
<sequence length="1480" mass="164305">MSDSVNQKNSEITIDITEHVSNSQQSQRPLGSEDPSEKGRSLPSGMEGPPGKGKAPPGMSPRIREDPPVKFFQLFRYSTYGEKIFLFIGFIAILLEGIATPLLTYVFGEVLNVFTDRERNKALSSLSENNPMYEAKIPEKEFLSKVNKYTIYFLALGGIAFICSLTWYYIFTITGAKQTTRIRLLAFNSMLRQNISWHETKNAGELTGNIVSDTLMIQDGISDKIGRFAVQFFTVIGCFVIAFYRCWQLTLILMTGIPIMSISGAVLGSNMAKLGRQSTIAFTKAAGVAQQSLSMIRTVNSFGAEKQELKRYSDTLAVTLKIGIKRAHVLGICLGTAFAVSYIIYGGAFFFGVRFVEKNNNPKDPGDILNVLMAVIMACNTLNGITSNISVFTDACAAAGSLFHIIEQAPEKIDIKTVGKRNNDPNIKLNGTIEFRNVHFSYPSRPNDEILNGLSFTCKPGQTIALVGTSGNGKSTVIQLLERFYEPSSGEILIDGKNIKDYNLGFLRSNIGIVLQEPTLFEGTICENIKISCPDATQEEIEKAAKLAQCHEFISDFPLGYNTTVGERGAQLSGGQKQRICIARALLDNPKILLLDEATATLDNRSEKTVQMALDSASLGRTTLVVAHRLTTIRDADCILVINKGTIVEKGTHDELMAIGSNGIYYGLVKTQELLASNEKSDDGANSNFEVNDSCFMSTDDDLDQTEITYNQSSEYLIQKNEEFYGNDNSPTNKKFNLYSTPEKMKLDSKIINEDEKSISSTKATIIETDDNSINENTLLEEDLKNRNRVSFSHTSKLTNSDDNSITKDLFKTRGFNKNFKDSIKSKCSTISEMETDEIEKNLKFDEKNNRYLQKEEDYSKRVIPIKKLWGLIKGFRSIFIISLIGSAFNGCVEPIFSIIYSNAINLFRETDKNKMYSDATLWTFLFFALALLNFFSFYAQSGGQTASGTKLSHSLRIKVFKNLLRQDIGYFDCHDVGTNHEANRSGFKGGPSYKSAIKSSGSGSLTSKLSTEASIVSGIMTFIGNSIQITFCIGGAIIISFINGWKLALIILITVPFTIISGVFQMKSKSALNKRSRTHYEDASQLACEAIVNIKTIFALNIEDHFYQKYKNKLIEPDKRLAQRSIISSFGYGISSSITFFTYAIGFYFGSKYVSSNEYSFKQMMLIFSSLMFSSDTIGHYASLMPDINKSIEAFYHILELLNQKSKIDPYDNSGIPFNPNESVGLEISNLHFSYPSRPGVPILHFKNGDGFHVNPGENCAIVGTSGCGKSTIISLILRWYDPKKGNININNISNKEYNIGEFRRSISIVSQEPSLFNISILENIRYGKPDASLEEVYAAARIANIHDFIMTLPDQYNTLTGGYGNTRLSGGQKQRIAIARAIIRNPKLLLLDEATSALDSENEAAVQVALDKASQGRTTITIAHRLSTIRGADVIIVMKQGKIVEQARKCQNKSAHEQLLSQQGEYYQMVLMGENTSK</sequence>
<dbReference type="CDD" id="cd03249">
    <property type="entry name" value="ABC_MTABC3_MDL1_MDL2"/>
    <property type="match status" value="1"/>
</dbReference>
<dbReference type="Pfam" id="PF00664">
    <property type="entry name" value="ABC_membrane"/>
    <property type="match status" value="3"/>
</dbReference>
<feature type="transmembrane region" description="Helical" evidence="13">
    <location>
        <begin position="1016"/>
        <end position="1042"/>
    </location>
</feature>
<comment type="caution">
    <text evidence="16">The sequence shown here is derived from an EMBL/GenBank/DDBJ whole genome shotgun (WGS) entry which is preliminary data.</text>
</comment>
<gene>
    <name evidence="16" type="ORF">LY90DRAFT_670746</name>
</gene>
<evidence type="ECO:0000256" key="13">
    <source>
        <dbReference type="SAM" id="Phobius"/>
    </source>
</evidence>
<dbReference type="InterPro" id="IPR003439">
    <property type="entry name" value="ABC_transporter-like_ATP-bd"/>
</dbReference>
<evidence type="ECO:0000256" key="6">
    <source>
        <dbReference type="ARBA" id="ARBA00022741"/>
    </source>
</evidence>
<keyword evidence="4 13" id="KW-0812">Transmembrane</keyword>
<dbReference type="STRING" id="1754190.A0A1Y2CSR0"/>
<dbReference type="SUPFAM" id="SSF90123">
    <property type="entry name" value="ABC transporter transmembrane region"/>
    <property type="match status" value="2"/>
</dbReference>
<feature type="transmembrane region" description="Helical" evidence="13">
    <location>
        <begin position="368"/>
        <end position="385"/>
    </location>
</feature>
<dbReference type="InterPro" id="IPR017871">
    <property type="entry name" value="ABC_transporter-like_CS"/>
</dbReference>
<keyword evidence="8" id="KW-1278">Translocase</keyword>
<feature type="compositionally biased region" description="Polar residues" evidence="12">
    <location>
        <begin position="19"/>
        <end position="29"/>
    </location>
</feature>
<dbReference type="Gene3D" id="3.40.50.300">
    <property type="entry name" value="P-loop containing nucleotide triphosphate hydrolases"/>
    <property type="match status" value="2"/>
</dbReference>
<keyword evidence="3" id="KW-0813">Transport</keyword>
<comment type="subcellular location">
    <subcellularLocation>
        <location evidence="1">Membrane</location>
        <topology evidence="1">Multi-pass membrane protein</topology>
    </subcellularLocation>
</comment>
<feature type="transmembrane region" description="Helical" evidence="13">
    <location>
        <begin position="250"/>
        <end position="268"/>
    </location>
</feature>
<keyword evidence="16" id="KW-0378">Hydrolase</keyword>
<dbReference type="GO" id="GO:0005524">
    <property type="term" value="F:ATP binding"/>
    <property type="evidence" value="ECO:0007669"/>
    <property type="project" value="UniProtKB-KW"/>
</dbReference>
<evidence type="ECO:0000256" key="10">
    <source>
        <dbReference type="ARBA" id="ARBA00023136"/>
    </source>
</evidence>
<reference evidence="16 17" key="1">
    <citation type="submission" date="2016-08" db="EMBL/GenBank/DDBJ databases">
        <title>A Parts List for Fungal Cellulosomes Revealed by Comparative Genomics.</title>
        <authorList>
            <consortium name="DOE Joint Genome Institute"/>
            <person name="Haitjema C.H."/>
            <person name="Gilmore S.P."/>
            <person name="Henske J.K."/>
            <person name="Solomon K.V."/>
            <person name="De Groot R."/>
            <person name="Kuo A."/>
            <person name="Mondo S.J."/>
            <person name="Salamov A.A."/>
            <person name="Labutti K."/>
            <person name="Zhao Z."/>
            <person name="Chiniquy J."/>
            <person name="Barry K."/>
            <person name="Brewer H.M."/>
            <person name="Purvine S.O."/>
            <person name="Wright A.T."/>
            <person name="Boxma B."/>
            <person name="Van Alen T."/>
            <person name="Hackstein J.H."/>
            <person name="Baker S.E."/>
            <person name="Grigoriev I.V."/>
            <person name="O'Malley M.A."/>
        </authorList>
    </citation>
    <scope>NUCLEOTIDE SEQUENCE [LARGE SCALE GENOMIC DNA]</scope>
    <source>
        <strain evidence="16 17">G1</strain>
    </source>
</reference>
<evidence type="ECO:0000256" key="9">
    <source>
        <dbReference type="ARBA" id="ARBA00022989"/>
    </source>
</evidence>
<feature type="domain" description="ABC transporter" evidence="14">
    <location>
        <begin position="433"/>
        <end position="669"/>
    </location>
</feature>
<dbReference type="FunFam" id="3.40.50.300:FF:000205">
    <property type="entry name" value="ABC transporter B family member 4"/>
    <property type="match status" value="1"/>
</dbReference>
<evidence type="ECO:0000313" key="16">
    <source>
        <dbReference type="EMBL" id="ORY50110.1"/>
    </source>
</evidence>
<accession>A0A1Y2CSR0</accession>
<feature type="domain" description="ABC transmembrane type-1" evidence="15">
    <location>
        <begin position="881"/>
        <end position="1191"/>
    </location>
</feature>
<keyword evidence="9 13" id="KW-1133">Transmembrane helix</keyword>
<protein>
    <submittedName>
        <fullName evidence="16">p-loop containing nucleoside triphosphate hydrolase protein</fullName>
    </submittedName>
</protein>
<dbReference type="CDD" id="cd18578">
    <property type="entry name" value="ABC_6TM_Pgp_ABCB1_D2_like"/>
    <property type="match status" value="1"/>
</dbReference>
<dbReference type="GO" id="GO:0015421">
    <property type="term" value="F:ABC-type oligopeptide transporter activity"/>
    <property type="evidence" value="ECO:0007669"/>
    <property type="project" value="TreeGrafter"/>
</dbReference>
<dbReference type="PROSITE" id="PS00211">
    <property type="entry name" value="ABC_TRANSPORTER_1"/>
    <property type="match status" value="2"/>
</dbReference>
<keyword evidence="5" id="KW-0677">Repeat</keyword>
<dbReference type="GO" id="GO:0090374">
    <property type="term" value="P:oligopeptide export from mitochondrion"/>
    <property type="evidence" value="ECO:0007669"/>
    <property type="project" value="TreeGrafter"/>
</dbReference>
<keyword evidence="10 13" id="KW-0472">Membrane</keyword>
<feature type="transmembrane region" description="Helical" evidence="13">
    <location>
        <begin position="878"/>
        <end position="900"/>
    </location>
</feature>
<comment type="similarity">
    <text evidence="2">Belongs to the ABC transporter superfamily. ABCB family. Multidrug resistance exporter (TC 3.A.1.201) subfamily.</text>
</comment>
<feature type="compositionally biased region" description="Polar residues" evidence="12">
    <location>
        <begin position="1"/>
        <end position="12"/>
    </location>
</feature>
<evidence type="ECO:0000256" key="1">
    <source>
        <dbReference type="ARBA" id="ARBA00004141"/>
    </source>
</evidence>
<dbReference type="Proteomes" id="UP000193920">
    <property type="component" value="Unassembled WGS sequence"/>
</dbReference>
<keyword evidence="17" id="KW-1185">Reference proteome</keyword>
<dbReference type="CDD" id="cd18577">
    <property type="entry name" value="ABC_6TM_Pgp_ABCB1_D1_like"/>
    <property type="match status" value="1"/>
</dbReference>
<dbReference type="FunFam" id="3.40.50.300:FF:000479">
    <property type="entry name" value="Multidrug resistance protein 1A"/>
    <property type="match status" value="1"/>
</dbReference>
<dbReference type="PANTHER" id="PTHR43394">
    <property type="entry name" value="ATP-DEPENDENT PERMEASE MDL1, MITOCHONDRIAL"/>
    <property type="match status" value="1"/>
</dbReference>
<feature type="transmembrane region" description="Helical" evidence="13">
    <location>
        <begin position="920"/>
        <end position="940"/>
    </location>
</feature>
<feature type="transmembrane region" description="Helical" evidence="13">
    <location>
        <begin position="1130"/>
        <end position="1150"/>
    </location>
</feature>
<keyword evidence="7" id="KW-0067">ATP-binding</keyword>